<keyword evidence="2" id="KW-1185">Reference proteome</keyword>
<accession>A0ACB6Q7P0</accession>
<sequence>MAIFLLFAILLSTSNCVSFASSVSDEEVSRSRQACKLAREYLAGTTVNSSSLEGYVDPRSSLYSDRVEAYWSSNCWQNASCIVSPASTEELAEMMSIIASTNATFSVRGGGHNFNRNFSSVGPNGIILDMTRFTNISLAADKRLVTVGVGNRWGTVYNYLDGTGVSVNGGRSPNPSVGGQTLGGGIGWLTNLVGVTAASVVAAEVVLADSSVIQADEEHNRELLWALKGGGPNYGIVTSFTYKTIPIDKVWFATRWYSAEQNRALLHALFDYEMTSTRDSKANIVYQLSEETGAPQSFVGFLYLDPVEWPSIFSPFYNITHAATMINSTTGTLSDLASNYYAPQYPEPGIPPSRDYVVSLPHKLDEATYNDSYATFTKYAKQAADLGWHMNYGSQPISKLAVHESSNTPLNLTNVEQDWVHVTLQWELAEDDSTAIKMLQELGKEILAAATRHGSHLRYRFANDAYSEQDALSSYGEGNLRKLISISRKYDPAGVFQRQQNGGWLIDRAQRN</sequence>
<name>A0ACB6Q7P0_9PLEO</name>
<dbReference type="Proteomes" id="UP000799755">
    <property type="component" value="Unassembled WGS sequence"/>
</dbReference>
<protein>
    <submittedName>
        <fullName evidence="1">FAD-binding domain-containing protein</fullName>
    </submittedName>
</protein>
<reference evidence="1" key="1">
    <citation type="journal article" date="2020" name="Stud. Mycol.">
        <title>101 Dothideomycetes genomes: a test case for predicting lifestyles and emergence of pathogens.</title>
        <authorList>
            <person name="Haridas S."/>
            <person name="Albert R."/>
            <person name="Binder M."/>
            <person name="Bloem J."/>
            <person name="Labutti K."/>
            <person name="Salamov A."/>
            <person name="Andreopoulos B."/>
            <person name="Baker S."/>
            <person name="Barry K."/>
            <person name="Bills G."/>
            <person name="Bluhm B."/>
            <person name="Cannon C."/>
            <person name="Castanera R."/>
            <person name="Culley D."/>
            <person name="Daum C."/>
            <person name="Ezra D."/>
            <person name="Gonzalez J."/>
            <person name="Henrissat B."/>
            <person name="Kuo A."/>
            <person name="Liang C."/>
            <person name="Lipzen A."/>
            <person name="Lutzoni F."/>
            <person name="Magnuson J."/>
            <person name="Mondo S."/>
            <person name="Nolan M."/>
            <person name="Ohm R."/>
            <person name="Pangilinan J."/>
            <person name="Park H.-J."/>
            <person name="Ramirez L."/>
            <person name="Alfaro M."/>
            <person name="Sun H."/>
            <person name="Tritt A."/>
            <person name="Yoshinaga Y."/>
            <person name="Zwiers L.-H."/>
            <person name="Turgeon B."/>
            <person name="Goodwin S."/>
            <person name="Spatafora J."/>
            <person name="Crous P."/>
            <person name="Grigoriev I."/>
        </authorList>
    </citation>
    <scope>NUCLEOTIDE SEQUENCE</scope>
    <source>
        <strain evidence="1">ATCC 200398</strain>
    </source>
</reference>
<gene>
    <name evidence="1" type="ORF">BDR25DRAFT_385433</name>
</gene>
<comment type="caution">
    <text evidence="1">The sequence shown here is derived from an EMBL/GenBank/DDBJ whole genome shotgun (WGS) entry which is preliminary data.</text>
</comment>
<evidence type="ECO:0000313" key="1">
    <source>
        <dbReference type="EMBL" id="KAF2462874.1"/>
    </source>
</evidence>
<organism evidence="1 2">
    <name type="scientific">Lindgomyces ingoldianus</name>
    <dbReference type="NCBI Taxonomy" id="673940"/>
    <lineage>
        <taxon>Eukaryota</taxon>
        <taxon>Fungi</taxon>
        <taxon>Dikarya</taxon>
        <taxon>Ascomycota</taxon>
        <taxon>Pezizomycotina</taxon>
        <taxon>Dothideomycetes</taxon>
        <taxon>Pleosporomycetidae</taxon>
        <taxon>Pleosporales</taxon>
        <taxon>Lindgomycetaceae</taxon>
        <taxon>Lindgomyces</taxon>
    </lineage>
</organism>
<proteinExistence type="predicted"/>
<dbReference type="EMBL" id="MU003560">
    <property type="protein sequence ID" value="KAF2462874.1"/>
    <property type="molecule type" value="Genomic_DNA"/>
</dbReference>
<evidence type="ECO:0000313" key="2">
    <source>
        <dbReference type="Proteomes" id="UP000799755"/>
    </source>
</evidence>